<evidence type="ECO:0000256" key="9">
    <source>
        <dbReference type="PROSITE-ProRule" id="PRU00723"/>
    </source>
</evidence>
<gene>
    <name evidence="13" type="ORF">R5R35_011681</name>
</gene>
<dbReference type="InterPro" id="IPR041367">
    <property type="entry name" value="Znf-CCCH_4"/>
</dbReference>
<accession>A0AAN9VN55</accession>
<sequence length="478" mass="53425">MAEGWTYRSNCRYSGRPSCRGRNSTSRRSTDSGTNWIHGDRSQSGERMSTVTPGAGRIPCRFFQRGACAYGEQCRFLHNAAPESRVSFTRKESTAVRENSNISTDTPTTSSALAGSLHDAPRRQDGRKISSLKKQETSADSGIGDEATESWVNAPEFIPSACGTVPASASTNTNGNANTNGNGNASANTNTNANVNSSSKSHKSYAEAVNPGGNDTSTLQGEGNDKKFCPYMELNGHCEYDAECPYIHGDVCEFCGKACLHPTDEEQRKQHHNECIKQHELDMELSFAVARSKDKVCGVCMEVIMEKSPGEQRFGILPNCNHCFCLTCIRKWRQAKQFENKIIRACPECRVTSDFVCPSVYWVDTKEDKDKLIQEYKGAMSVKNCKYFKSGRGKCPFGNKCFYLHAYPDGTKADVGPPPRQRRQNADGELEVLQQIILWDYLEERDNRLMMIDDLEDFVAFFSDSDESDWSEYDLFFD</sequence>
<feature type="zinc finger region" description="C3H1-type" evidence="9">
    <location>
        <begin position="379"/>
        <end position="408"/>
    </location>
</feature>
<feature type="compositionally biased region" description="Basic and acidic residues" evidence="10">
    <location>
        <begin position="119"/>
        <end position="137"/>
    </location>
</feature>
<feature type="region of interest" description="Disordered" evidence="10">
    <location>
        <begin position="163"/>
        <end position="220"/>
    </location>
</feature>
<keyword evidence="4 9" id="KW-0479">Metal-binding</keyword>
<dbReference type="GO" id="GO:0061630">
    <property type="term" value="F:ubiquitin protein ligase activity"/>
    <property type="evidence" value="ECO:0007669"/>
    <property type="project" value="UniProtKB-EC"/>
</dbReference>
<comment type="catalytic activity">
    <reaction evidence="1">
        <text>S-ubiquitinyl-[E2 ubiquitin-conjugating enzyme]-L-cysteine + [acceptor protein]-L-lysine = [E2 ubiquitin-conjugating enzyme]-L-cysteine + N(6)-ubiquitinyl-[acceptor protein]-L-lysine.</text>
        <dbReference type="EC" id="2.3.2.27"/>
    </reaction>
</comment>
<name>A0AAN9VN55_9ORTH</name>
<keyword evidence="7" id="KW-0833">Ubl conjugation pathway</keyword>
<keyword evidence="14" id="KW-1185">Reference proteome</keyword>
<evidence type="ECO:0000313" key="13">
    <source>
        <dbReference type="EMBL" id="KAK7794403.1"/>
    </source>
</evidence>
<feature type="compositionally biased region" description="Low complexity" evidence="10">
    <location>
        <begin position="167"/>
        <end position="199"/>
    </location>
</feature>
<dbReference type="InterPro" id="IPR001841">
    <property type="entry name" value="Znf_RING"/>
</dbReference>
<comment type="caution">
    <text evidence="13">The sequence shown here is derived from an EMBL/GenBank/DDBJ whole genome shotgun (WGS) entry which is preliminary data.</text>
</comment>
<keyword evidence="6 9" id="KW-0863">Zinc-finger</keyword>
<feature type="compositionally biased region" description="Polar residues" evidence="10">
    <location>
        <begin position="96"/>
        <end position="113"/>
    </location>
</feature>
<dbReference type="GO" id="GO:0000209">
    <property type="term" value="P:protein polyubiquitination"/>
    <property type="evidence" value="ECO:0007669"/>
    <property type="project" value="InterPro"/>
</dbReference>
<feature type="region of interest" description="Disordered" evidence="10">
    <location>
        <begin position="15"/>
        <end position="52"/>
    </location>
</feature>
<reference evidence="13 14" key="1">
    <citation type="submission" date="2024-03" db="EMBL/GenBank/DDBJ databases">
        <title>The genome assembly and annotation of the cricket Gryllus longicercus Weissman &amp; Gray.</title>
        <authorList>
            <person name="Szrajer S."/>
            <person name="Gray D."/>
            <person name="Ylla G."/>
        </authorList>
    </citation>
    <scope>NUCLEOTIDE SEQUENCE [LARGE SCALE GENOMIC DNA]</scope>
    <source>
        <strain evidence="13">DAG 2021-001</strain>
        <tissue evidence="13">Whole body minus gut</tissue>
    </source>
</reference>
<feature type="region of interest" description="Disordered" evidence="10">
    <location>
        <begin position="88"/>
        <end position="146"/>
    </location>
</feature>
<organism evidence="13 14">
    <name type="scientific">Gryllus longicercus</name>
    <dbReference type="NCBI Taxonomy" id="2509291"/>
    <lineage>
        <taxon>Eukaryota</taxon>
        <taxon>Metazoa</taxon>
        <taxon>Ecdysozoa</taxon>
        <taxon>Arthropoda</taxon>
        <taxon>Hexapoda</taxon>
        <taxon>Insecta</taxon>
        <taxon>Pterygota</taxon>
        <taxon>Neoptera</taxon>
        <taxon>Polyneoptera</taxon>
        <taxon>Orthoptera</taxon>
        <taxon>Ensifera</taxon>
        <taxon>Gryllidea</taxon>
        <taxon>Grylloidea</taxon>
        <taxon>Gryllidae</taxon>
        <taxon>Gryllinae</taxon>
        <taxon>Gryllus</taxon>
    </lineage>
</organism>
<evidence type="ECO:0000256" key="8">
    <source>
        <dbReference type="ARBA" id="ARBA00022833"/>
    </source>
</evidence>
<dbReference type="GO" id="GO:0008270">
    <property type="term" value="F:zinc ion binding"/>
    <property type="evidence" value="ECO:0007669"/>
    <property type="project" value="UniProtKB-KW"/>
</dbReference>
<dbReference type="InterPro" id="IPR017907">
    <property type="entry name" value="Znf_RING_CS"/>
</dbReference>
<feature type="domain" description="C3H1-type" evidence="12">
    <location>
        <begin position="54"/>
        <end position="81"/>
    </location>
</feature>
<dbReference type="SUPFAM" id="SSF57850">
    <property type="entry name" value="RING/U-box"/>
    <property type="match status" value="1"/>
</dbReference>
<dbReference type="EC" id="2.3.2.27" evidence="2"/>
<dbReference type="PANTHER" id="PTHR11224:SF10">
    <property type="entry name" value="IP09428P-RELATED"/>
    <property type="match status" value="1"/>
</dbReference>
<dbReference type="Pfam" id="PF18044">
    <property type="entry name" value="zf-CCCH_4"/>
    <property type="match status" value="1"/>
</dbReference>
<evidence type="ECO:0000256" key="2">
    <source>
        <dbReference type="ARBA" id="ARBA00012483"/>
    </source>
</evidence>
<dbReference type="InterPro" id="IPR013083">
    <property type="entry name" value="Znf_RING/FYVE/PHD"/>
</dbReference>
<dbReference type="EMBL" id="JAZDUA010000335">
    <property type="protein sequence ID" value="KAK7794403.1"/>
    <property type="molecule type" value="Genomic_DNA"/>
</dbReference>
<evidence type="ECO:0000313" key="14">
    <source>
        <dbReference type="Proteomes" id="UP001378592"/>
    </source>
</evidence>
<feature type="compositionally biased region" description="Polar residues" evidence="10">
    <location>
        <begin position="21"/>
        <end position="35"/>
    </location>
</feature>
<dbReference type="PROSITE" id="PS50103">
    <property type="entry name" value="ZF_C3H1"/>
    <property type="match status" value="3"/>
</dbReference>
<feature type="zinc finger region" description="C3H1-type" evidence="9">
    <location>
        <begin position="54"/>
        <end position="81"/>
    </location>
</feature>
<feature type="domain" description="C3H1-type" evidence="12">
    <location>
        <begin position="379"/>
        <end position="408"/>
    </location>
</feature>
<evidence type="ECO:0000259" key="11">
    <source>
        <dbReference type="PROSITE" id="PS50089"/>
    </source>
</evidence>
<dbReference type="SMART" id="SM00184">
    <property type="entry name" value="RING"/>
    <property type="match status" value="1"/>
</dbReference>
<evidence type="ECO:0000256" key="5">
    <source>
        <dbReference type="ARBA" id="ARBA00022737"/>
    </source>
</evidence>
<evidence type="ECO:0000259" key="12">
    <source>
        <dbReference type="PROSITE" id="PS50103"/>
    </source>
</evidence>
<dbReference type="InterPro" id="IPR045072">
    <property type="entry name" value="MKRN-like"/>
</dbReference>
<dbReference type="PROSITE" id="PS50089">
    <property type="entry name" value="ZF_RING_2"/>
    <property type="match status" value="1"/>
</dbReference>
<protein>
    <recommendedName>
        <fullName evidence="2">RING-type E3 ubiquitin transferase</fullName>
        <ecNumber evidence="2">2.3.2.27</ecNumber>
    </recommendedName>
</protein>
<feature type="domain" description="RING-type" evidence="11">
    <location>
        <begin position="297"/>
        <end position="350"/>
    </location>
</feature>
<keyword evidence="3" id="KW-0808">Transferase</keyword>
<evidence type="ECO:0000256" key="6">
    <source>
        <dbReference type="ARBA" id="ARBA00022771"/>
    </source>
</evidence>
<dbReference type="PANTHER" id="PTHR11224">
    <property type="entry name" value="MAKORIN-RELATED"/>
    <property type="match status" value="1"/>
</dbReference>
<dbReference type="Proteomes" id="UP001378592">
    <property type="component" value="Unassembled WGS sequence"/>
</dbReference>
<feature type="zinc finger region" description="C3H1-type" evidence="9">
    <location>
        <begin position="223"/>
        <end position="251"/>
    </location>
</feature>
<evidence type="ECO:0000256" key="3">
    <source>
        <dbReference type="ARBA" id="ARBA00022679"/>
    </source>
</evidence>
<dbReference type="AlphaFoldDB" id="A0AAN9VN55"/>
<dbReference type="SUPFAM" id="SSF90229">
    <property type="entry name" value="CCCH zinc finger"/>
    <property type="match status" value="1"/>
</dbReference>
<keyword evidence="5" id="KW-0677">Repeat</keyword>
<evidence type="ECO:0000256" key="4">
    <source>
        <dbReference type="ARBA" id="ARBA00022723"/>
    </source>
</evidence>
<dbReference type="Gene3D" id="4.10.1000.10">
    <property type="entry name" value="Zinc finger, CCCH-type"/>
    <property type="match status" value="1"/>
</dbReference>
<dbReference type="SMART" id="SM00356">
    <property type="entry name" value="ZnF_C3H1"/>
    <property type="match status" value="3"/>
</dbReference>
<dbReference type="PROSITE" id="PS00518">
    <property type="entry name" value="ZF_RING_1"/>
    <property type="match status" value="1"/>
</dbReference>
<dbReference type="FunFam" id="3.30.40.10:FF:000117">
    <property type="entry name" value="Probable E3 ubiquitin-protein ligase makorin-1"/>
    <property type="match status" value="1"/>
</dbReference>
<proteinExistence type="predicted"/>
<feature type="domain" description="C3H1-type" evidence="12">
    <location>
        <begin position="223"/>
        <end position="251"/>
    </location>
</feature>
<dbReference type="InterPro" id="IPR000571">
    <property type="entry name" value="Znf_CCCH"/>
</dbReference>
<evidence type="ECO:0000256" key="7">
    <source>
        <dbReference type="ARBA" id="ARBA00022786"/>
    </source>
</evidence>
<dbReference type="Pfam" id="PF14608">
    <property type="entry name" value="zf-CCCH_2"/>
    <property type="match status" value="2"/>
</dbReference>
<evidence type="ECO:0000256" key="10">
    <source>
        <dbReference type="SAM" id="MobiDB-lite"/>
    </source>
</evidence>
<dbReference type="Gene3D" id="3.30.40.10">
    <property type="entry name" value="Zinc/RING finger domain, C3HC4 (zinc finger)"/>
    <property type="match status" value="1"/>
</dbReference>
<dbReference type="InterPro" id="IPR036855">
    <property type="entry name" value="Znf_CCCH_sf"/>
</dbReference>
<keyword evidence="8 9" id="KW-0862">Zinc</keyword>
<evidence type="ECO:0000256" key="1">
    <source>
        <dbReference type="ARBA" id="ARBA00000900"/>
    </source>
</evidence>